<protein>
    <submittedName>
        <fullName evidence="2">Uncharacterized protein</fullName>
    </submittedName>
</protein>
<accession>A0A8S2G9F8</accession>
<comment type="caution">
    <text evidence="2">The sequence shown here is derived from an EMBL/GenBank/DDBJ whole genome shotgun (WGS) entry which is preliminary data.</text>
</comment>
<name>A0A8S2G9F8_9BILA</name>
<evidence type="ECO:0000313" key="2">
    <source>
        <dbReference type="EMBL" id="CAF1658804.1"/>
    </source>
</evidence>
<evidence type="ECO:0000313" key="3">
    <source>
        <dbReference type="EMBL" id="CAF4513843.1"/>
    </source>
</evidence>
<feature type="transmembrane region" description="Helical" evidence="1">
    <location>
        <begin position="12"/>
        <end position="30"/>
    </location>
</feature>
<feature type="non-terminal residue" evidence="2">
    <location>
        <position position="1"/>
    </location>
</feature>
<dbReference type="EMBL" id="CAJOBA010099115">
    <property type="protein sequence ID" value="CAF4513843.1"/>
    <property type="molecule type" value="Genomic_DNA"/>
</dbReference>
<dbReference type="Proteomes" id="UP000682733">
    <property type="component" value="Unassembled WGS sequence"/>
</dbReference>
<keyword evidence="1" id="KW-0812">Transmembrane</keyword>
<organism evidence="2 4">
    <name type="scientific">Didymodactylos carnosus</name>
    <dbReference type="NCBI Taxonomy" id="1234261"/>
    <lineage>
        <taxon>Eukaryota</taxon>
        <taxon>Metazoa</taxon>
        <taxon>Spiralia</taxon>
        <taxon>Gnathifera</taxon>
        <taxon>Rotifera</taxon>
        <taxon>Eurotatoria</taxon>
        <taxon>Bdelloidea</taxon>
        <taxon>Philodinida</taxon>
        <taxon>Philodinidae</taxon>
        <taxon>Didymodactylos</taxon>
    </lineage>
</organism>
<dbReference type="EMBL" id="CAJNOK010069146">
    <property type="protein sequence ID" value="CAF1658804.1"/>
    <property type="molecule type" value="Genomic_DNA"/>
</dbReference>
<gene>
    <name evidence="2" type="ORF">OVA965_LOCUS45191</name>
    <name evidence="3" type="ORF">TMI583_LOCUS48451</name>
</gene>
<sequence>ISIAQGVNLTLNSSNLSVVLNLVLIIFLDYF</sequence>
<dbReference type="Proteomes" id="UP000677228">
    <property type="component" value="Unassembled WGS sequence"/>
</dbReference>
<keyword evidence="1" id="KW-0472">Membrane</keyword>
<reference evidence="2" key="1">
    <citation type="submission" date="2021-02" db="EMBL/GenBank/DDBJ databases">
        <authorList>
            <person name="Nowell W R."/>
        </authorList>
    </citation>
    <scope>NUCLEOTIDE SEQUENCE</scope>
</reference>
<evidence type="ECO:0000313" key="4">
    <source>
        <dbReference type="Proteomes" id="UP000677228"/>
    </source>
</evidence>
<keyword evidence="1" id="KW-1133">Transmembrane helix</keyword>
<dbReference type="AlphaFoldDB" id="A0A8S2G9F8"/>
<evidence type="ECO:0000256" key="1">
    <source>
        <dbReference type="SAM" id="Phobius"/>
    </source>
</evidence>
<proteinExistence type="predicted"/>